<dbReference type="SUPFAM" id="SSF56112">
    <property type="entry name" value="Protein kinase-like (PK-like)"/>
    <property type="match status" value="1"/>
</dbReference>
<dbReference type="InterPro" id="IPR049052">
    <property type="entry name" value="nSTAND1"/>
</dbReference>
<reference evidence="8 9" key="1">
    <citation type="submission" date="2019-08" db="EMBL/GenBank/DDBJ databases">
        <title>Deep-cultivation of Planctomycetes and their phenomic and genomic characterization uncovers novel biology.</title>
        <authorList>
            <person name="Wiegand S."/>
            <person name="Jogler M."/>
            <person name="Boedeker C."/>
            <person name="Pinto D."/>
            <person name="Vollmers J."/>
            <person name="Rivas-Marin E."/>
            <person name="Kohn T."/>
            <person name="Peeters S.H."/>
            <person name="Heuer A."/>
            <person name="Rast P."/>
            <person name="Oberbeckmann S."/>
            <person name="Bunk B."/>
            <person name="Jeske O."/>
            <person name="Meyerdierks A."/>
            <person name="Storesund J.E."/>
            <person name="Kallscheuer N."/>
            <person name="Luecker S."/>
            <person name="Lage O.M."/>
            <person name="Pohl T."/>
            <person name="Merkel B.J."/>
            <person name="Hornburger P."/>
            <person name="Mueller R.-W."/>
            <person name="Bruemmer F."/>
            <person name="Labrenz M."/>
            <person name="Spormann A.M."/>
            <person name="Op den Camp H."/>
            <person name="Overmann J."/>
            <person name="Amann R."/>
            <person name="Jetten M.S.M."/>
            <person name="Mascher T."/>
            <person name="Medema M.H."/>
            <person name="Devos D.P."/>
            <person name="Kaster A.-K."/>
            <person name="Ovreas L."/>
            <person name="Rohde M."/>
            <person name="Galperin M.Y."/>
            <person name="Jogler C."/>
        </authorList>
    </citation>
    <scope>NUCLEOTIDE SEQUENCE [LARGE SCALE GENOMIC DNA]</scope>
    <source>
        <strain evidence="8 9">OJF2</strain>
        <plasmid evidence="9">pojf2_1</plasmid>
    </source>
</reference>
<dbReference type="Pfam" id="PF03781">
    <property type="entry name" value="FGE-sulfatase"/>
    <property type="match status" value="1"/>
</dbReference>
<sequence>MSDREAGGGGTDADMRLLIAAIRRRFEHAWRSGECPTIESFVEGLSPDERAAALVELVALELAMRTEAGPDASPRESADGFPSEASLRETAPVPSPDETESMGGEETQGPPPPGDGPETTARDPGGESTRVASGGTTAAGPPGPSRRPDDRPGPPPAMLGRYRVLRPLGTGTFGVVYQARDDDLGRDVAIKVPTARALQSPGRLEALLAEARLAAGLRHPAIVGVFDVGRAADGSVFIVLEYVPGTDLAGILGEGPVDPGRLAAILAEVADAVHHAHEAGLVHRDLKPANIIVDERGTARVTDFGLALAGAVPPGKEREVAGSPSYMAPEQVRGEVHRLDGRTDVWAIGVMLYLGLTGRPPFAGRDRDELFEAIRSREPEPPAEARDGVPAELARICLKCLSKRMADRYASALELAEDLRHWRAGPAGGAGTGHAGVIPRGLRAFDGDDADFFLSLLPGPRGRDGLPESVRFWKSRIEGRGAQPFRVGLLYGPSGAGKSSLVRAGLLPRLGESIRPVYIEASAEGTEARTLAALERAFPGRGAGPGGVGQGGLPGTLARLREEGPAPGEKALLVFDQFEQWLQAHPDEASGPLVDALRQCDGSRLQAMLLVRDDFWMAVTRFFRAIEVPLLEGDNSASVEPFDEAHAMAVLREFGRAYGRLPAAPAEPGPDAAEFLRQAIDQMRRSDGGITPVHLCLFADVLRRSPWTTSTLRGFRGIGGIGETFLRETFDSPAAPPSHRLHRQAAQGVLQALLPPPTSVLRGKARAADELRVAAGYSDRPGDFDDLMRMLDSDLRLVTPVDRSPGGVPDARTPAYQLAHDFLVVPIRQWIERSRRASRAGRARNRLATITAAWVERPVRQRLPSSLEWAGILAHTRPRDWSADERRMMRAASASILVHAGAGLALAAAALLGYRAIRDREEAAALLRSAIVADDRRLADMLPRVDRHRERLREALGRLEREPAVDAHERDVATLLLFRDRPTPERAAALRRGLEGAGPDRVRLLRAAHAGHEAEADAQGLRRILLDESSPPALRLRAASLLAALGPFDPPEWEPLAGILARALLEEDRRDASAWAGLLGPVAGLLPPALGAACGDASLDPGRRATAAEVLADILGARGDAGPIARWLVLARPETSLVLLRELERRGDRAAAIAALESEYGADPEMPGEEGIRRRAVAAIGLAALGRPGPLADAFRHRDDPSLRARAIQLVAELALAPRILGEEFFRPGLDASAVQAALMAWAETPRAGVSPPAAARLAATAAGLFAGHPDPGVHSAADLLLRRWERPRPAASPPARPPSGRGWLDGPNGHTFAVIPGPAVFPMGSPASDPDRFDREERHLRRIDRTLAAATTEVTVEQYRAMEPGYQPDRRYTREPGCPAAGISWFDAARYCNWLSRRAGLPKEQWCYPDPVTPGSTLAPGAFDRSGFRLPTEAEWEFLCRAGTVTSRPFGDSLDLMDRYARTWRTSKELNGPAARLLPNEFGLFDMLGGLWEWCQDGPPGPYGAVGDGYHPGYPRTADGRPAPDHEAPMPTARDDWRIVRGGTYLGSLAQVRSGFRDVLPAGSTWNNSGFRVVRTLGRGGATP</sequence>
<feature type="region of interest" description="Disordered" evidence="6">
    <location>
        <begin position="1515"/>
        <end position="1534"/>
    </location>
</feature>
<evidence type="ECO:0000313" key="8">
    <source>
        <dbReference type="EMBL" id="QEH39283.1"/>
    </source>
</evidence>
<dbReference type="GO" id="GO:0004674">
    <property type="term" value="F:protein serine/threonine kinase activity"/>
    <property type="evidence" value="ECO:0007669"/>
    <property type="project" value="UniProtKB-EC"/>
</dbReference>
<feature type="binding site" evidence="5">
    <location>
        <position position="191"/>
    </location>
    <ligand>
        <name>ATP</name>
        <dbReference type="ChEBI" id="CHEBI:30616"/>
    </ligand>
</feature>
<organism evidence="8 9">
    <name type="scientific">Aquisphaera giovannonii</name>
    <dbReference type="NCBI Taxonomy" id="406548"/>
    <lineage>
        <taxon>Bacteria</taxon>
        <taxon>Pseudomonadati</taxon>
        <taxon>Planctomycetota</taxon>
        <taxon>Planctomycetia</taxon>
        <taxon>Isosphaerales</taxon>
        <taxon>Isosphaeraceae</taxon>
        <taxon>Aquisphaera</taxon>
    </lineage>
</organism>
<dbReference type="KEGG" id="agv:OJF2_78980"/>
<dbReference type="Gene3D" id="1.10.510.10">
    <property type="entry name" value="Transferase(Phosphotransferase) domain 1"/>
    <property type="match status" value="1"/>
</dbReference>
<dbReference type="Gene3D" id="3.30.200.20">
    <property type="entry name" value="Phosphorylase Kinase, domain 1"/>
    <property type="match status" value="1"/>
</dbReference>
<feature type="domain" description="Protein kinase" evidence="7">
    <location>
        <begin position="162"/>
        <end position="424"/>
    </location>
</feature>
<feature type="region of interest" description="Disordered" evidence="6">
    <location>
        <begin position="1289"/>
        <end position="1308"/>
    </location>
</feature>
<proteinExistence type="predicted"/>
<evidence type="ECO:0000259" key="7">
    <source>
        <dbReference type="PROSITE" id="PS50011"/>
    </source>
</evidence>
<protein>
    <submittedName>
        <fullName evidence="8">Serine/threonine-protein kinase PknB</fullName>
        <ecNumber evidence="8">2.7.11.1</ecNumber>
    </submittedName>
</protein>
<dbReference type="InterPro" id="IPR042095">
    <property type="entry name" value="SUMF_sf"/>
</dbReference>
<dbReference type="GO" id="GO:0005524">
    <property type="term" value="F:ATP binding"/>
    <property type="evidence" value="ECO:0007669"/>
    <property type="project" value="UniProtKB-UniRule"/>
</dbReference>
<keyword evidence="2 5" id="KW-0547">Nucleotide-binding</keyword>
<dbReference type="InterPro" id="IPR017441">
    <property type="entry name" value="Protein_kinase_ATP_BS"/>
</dbReference>
<keyword evidence="4 5" id="KW-0067">ATP-binding</keyword>
<evidence type="ECO:0000313" key="9">
    <source>
        <dbReference type="Proteomes" id="UP000324233"/>
    </source>
</evidence>
<dbReference type="SUPFAM" id="SSF56436">
    <property type="entry name" value="C-type lectin-like"/>
    <property type="match status" value="1"/>
</dbReference>
<keyword evidence="1 8" id="KW-0808">Transferase</keyword>
<dbReference type="InterPro" id="IPR027417">
    <property type="entry name" value="P-loop_NTPase"/>
</dbReference>
<keyword evidence="9" id="KW-1185">Reference proteome</keyword>
<evidence type="ECO:0000256" key="4">
    <source>
        <dbReference type="ARBA" id="ARBA00022840"/>
    </source>
</evidence>
<dbReference type="PROSITE" id="PS00108">
    <property type="entry name" value="PROTEIN_KINASE_ST"/>
    <property type="match status" value="1"/>
</dbReference>
<dbReference type="OrthoDB" id="6111975at2"/>
<gene>
    <name evidence="8" type="primary">pknB</name>
    <name evidence="8" type="ORF">OJF2_78980</name>
</gene>
<dbReference type="InterPro" id="IPR005532">
    <property type="entry name" value="SUMF_dom"/>
</dbReference>
<dbReference type="InterPro" id="IPR016187">
    <property type="entry name" value="CTDL_fold"/>
</dbReference>
<dbReference type="SUPFAM" id="SSF52540">
    <property type="entry name" value="P-loop containing nucleoside triphosphate hydrolases"/>
    <property type="match status" value="1"/>
</dbReference>
<dbReference type="InterPro" id="IPR011009">
    <property type="entry name" value="Kinase-like_dom_sf"/>
</dbReference>
<dbReference type="EC" id="2.7.11.1" evidence="8"/>
<keyword evidence="3 8" id="KW-0418">Kinase</keyword>
<dbReference type="Pfam" id="PF00069">
    <property type="entry name" value="Pkinase"/>
    <property type="match status" value="1"/>
</dbReference>
<dbReference type="InterPro" id="IPR000719">
    <property type="entry name" value="Prot_kinase_dom"/>
</dbReference>
<dbReference type="CDD" id="cd14014">
    <property type="entry name" value="STKc_PknB_like"/>
    <property type="match status" value="1"/>
</dbReference>
<dbReference type="RefSeq" id="WP_148599171.1">
    <property type="nucleotide sequence ID" value="NZ_CP042998.1"/>
</dbReference>
<dbReference type="SMART" id="SM00220">
    <property type="entry name" value="S_TKc"/>
    <property type="match status" value="1"/>
</dbReference>
<evidence type="ECO:0000256" key="5">
    <source>
        <dbReference type="PROSITE-ProRule" id="PRU10141"/>
    </source>
</evidence>
<name>A0A5B9WFN3_9BACT</name>
<evidence type="ECO:0000256" key="1">
    <source>
        <dbReference type="ARBA" id="ARBA00022679"/>
    </source>
</evidence>
<evidence type="ECO:0000256" key="3">
    <source>
        <dbReference type="ARBA" id="ARBA00022777"/>
    </source>
</evidence>
<dbReference type="Proteomes" id="UP000324233">
    <property type="component" value="Plasmid pOJF2_1"/>
</dbReference>
<dbReference type="InterPro" id="IPR008271">
    <property type="entry name" value="Ser/Thr_kinase_AS"/>
</dbReference>
<dbReference type="PROSITE" id="PS50011">
    <property type="entry name" value="PROTEIN_KINASE_DOM"/>
    <property type="match status" value="1"/>
</dbReference>
<evidence type="ECO:0000256" key="2">
    <source>
        <dbReference type="ARBA" id="ARBA00022741"/>
    </source>
</evidence>
<dbReference type="Pfam" id="PF20703">
    <property type="entry name" value="nSTAND1"/>
    <property type="match status" value="1"/>
</dbReference>
<evidence type="ECO:0000256" key="6">
    <source>
        <dbReference type="SAM" id="MobiDB-lite"/>
    </source>
</evidence>
<accession>A0A5B9WFN3</accession>
<dbReference type="PROSITE" id="PS00107">
    <property type="entry name" value="PROTEIN_KINASE_ATP"/>
    <property type="match status" value="1"/>
</dbReference>
<dbReference type="PANTHER" id="PTHR43289">
    <property type="entry name" value="MITOGEN-ACTIVATED PROTEIN KINASE KINASE KINASE 20-RELATED"/>
    <property type="match status" value="1"/>
</dbReference>
<feature type="compositionally biased region" description="Basic and acidic residues" evidence="6">
    <location>
        <begin position="1519"/>
        <end position="1534"/>
    </location>
</feature>
<feature type="region of interest" description="Disordered" evidence="6">
    <location>
        <begin position="68"/>
        <end position="161"/>
    </location>
</feature>
<dbReference type="PANTHER" id="PTHR43289:SF6">
    <property type="entry name" value="SERINE_THREONINE-PROTEIN KINASE NEKL-3"/>
    <property type="match status" value="1"/>
</dbReference>
<dbReference type="EMBL" id="CP042998">
    <property type="protein sequence ID" value="QEH39283.1"/>
    <property type="molecule type" value="Genomic_DNA"/>
</dbReference>
<keyword evidence="8" id="KW-0614">Plasmid</keyword>
<dbReference type="Gene3D" id="3.90.1580.10">
    <property type="entry name" value="paralog of FGE (formylglycine-generating enzyme)"/>
    <property type="match status" value="1"/>
</dbReference>
<geneLocation type="plasmid" evidence="9">
    <name>pojf2_1</name>
</geneLocation>